<gene>
    <name evidence="2" type="ORF">PBY51_011736</name>
</gene>
<dbReference type="AlphaFoldDB" id="A0AAN8ASQ2"/>
<accession>A0AAN8ASQ2</accession>
<organism evidence="2 3">
    <name type="scientific">Eleginops maclovinus</name>
    <name type="common">Patagonian blennie</name>
    <name type="synonym">Eleginus maclovinus</name>
    <dbReference type="NCBI Taxonomy" id="56733"/>
    <lineage>
        <taxon>Eukaryota</taxon>
        <taxon>Metazoa</taxon>
        <taxon>Chordata</taxon>
        <taxon>Craniata</taxon>
        <taxon>Vertebrata</taxon>
        <taxon>Euteleostomi</taxon>
        <taxon>Actinopterygii</taxon>
        <taxon>Neopterygii</taxon>
        <taxon>Teleostei</taxon>
        <taxon>Neoteleostei</taxon>
        <taxon>Acanthomorphata</taxon>
        <taxon>Eupercaria</taxon>
        <taxon>Perciformes</taxon>
        <taxon>Notothenioidei</taxon>
        <taxon>Eleginopidae</taxon>
        <taxon>Eleginops</taxon>
    </lineage>
</organism>
<evidence type="ECO:0000313" key="2">
    <source>
        <dbReference type="EMBL" id="KAK5867224.1"/>
    </source>
</evidence>
<keyword evidence="3" id="KW-1185">Reference proteome</keyword>
<comment type="caution">
    <text evidence="2">The sequence shown here is derived from an EMBL/GenBank/DDBJ whole genome shotgun (WGS) entry which is preliminary data.</text>
</comment>
<dbReference type="Proteomes" id="UP001346869">
    <property type="component" value="Unassembled WGS sequence"/>
</dbReference>
<sequence>MKRSSWCGSRAAAAALQWQAVDEASPPLCSHTSAAVTAAVTVTGSPGRNHSDLSAGGGAGMQKEAVHSSSRSSSIYPAASSAIPA</sequence>
<reference evidence="2 3" key="1">
    <citation type="journal article" date="2023" name="Genes (Basel)">
        <title>Chromosome-Level Genome Assembly and Circadian Gene Repertoire of the Patagonia Blennie Eleginops maclovinus-The Closest Ancestral Proxy of Antarctic Cryonotothenioids.</title>
        <authorList>
            <person name="Cheng C.C."/>
            <person name="Rivera-Colon A.G."/>
            <person name="Minhas B.F."/>
            <person name="Wilson L."/>
            <person name="Rayamajhi N."/>
            <person name="Vargas-Chacoff L."/>
            <person name="Catchen J.M."/>
        </authorList>
    </citation>
    <scope>NUCLEOTIDE SEQUENCE [LARGE SCALE GENOMIC DNA]</scope>
    <source>
        <strain evidence="2">JMC-PN-2008</strain>
    </source>
</reference>
<feature type="compositionally biased region" description="Low complexity" evidence="1">
    <location>
        <begin position="68"/>
        <end position="85"/>
    </location>
</feature>
<protein>
    <submittedName>
        <fullName evidence="2">Uncharacterized protein</fullName>
    </submittedName>
</protein>
<reference evidence="2 3" key="2">
    <citation type="journal article" date="2023" name="Mol. Biol. Evol.">
        <title>Genomics of Secondarily Temperate Adaptation in the Only Non-Antarctic Icefish.</title>
        <authorList>
            <person name="Rivera-Colon A.G."/>
            <person name="Rayamajhi N."/>
            <person name="Minhas B.F."/>
            <person name="Madrigal G."/>
            <person name="Bilyk K.T."/>
            <person name="Yoon V."/>
            <person name="Hune M."/>
            <person name="Gregory S."/>
            <person name="Cheng C.H.C."/>
            <person name="Catchen J.M."/>
        </authorList>
    </citation>
    <scope>NUCLEOTIDE SEQUENCE [LARGE SCALE GENOMIC DNA]</scope>
    <source>
        <strain evidence="2">JMC-PN-2008</strain>
    </source>
</reference>
<name>A0AAN8ASQ2_ELEMC</name>
<evidence type="ECO:0000256" key="1">
    <source>
        <dbReference type="SAM" id="MobiDB-lite"/>
    </source>
</evidence>
<evidence type="ECO:0000313" key="3">
    <source>
        <dbReference type="Proteomes" id="UP001346869"/>
    </source>
</evidence>
<feature type="region of interest" description="Disordered" evidence="1">
    <location>
        <begin position="43"/>
        <end position="85"/>
    </location>
</feature>
<dbReference type="EMBL" id="JAUZQC010000008">
    <property type="protein sequence ID" value="KAK5867224.1"/>
    <property type="molecule type" value="Genomic_DNA"/>
</dbReference>
<proteinExistence type="predicted"/>